<name>A0A7I8KCN9_SPIIN</name>
<dbReference type="Proteomes" id="UP000663760">
    <property type="component" value="Chromosome 4"/>
</dbReference>
<organism evidence="2 3">
    <name type="scientific">Spirodela intermedia</name>
    <name type="common">Intermediate duckweed</name>
    <dbReference type="NCBI Taxonomy" id="51605"/>
    <lineage>
        <taxon>Eukaryota</taxon>
        <taxon>Viridiplantae</taxon>
        <taxon>Streptophyta</taxon>
        <taxon>Embryophyta</taxon>
        <taxon>Tracheophyta</taxon>
        <taxon>Spermatophyta</taxon>
        <taxon>Magnoliopsida</taxon>
        <taxon>Liliopsida</taxon>
        <taxon>Araceae</taxon>
        <taxon>Lemnoideae</taxon>
        <taxon>Spirodela</taxon>
    </lineage>
</organism>
<dbReference type="EMBL" id="LR746267">
    <property type="protein sequence ID" value="CAA7395036.1"/>
    <property type="molecule type" value="Genomic_DNA"/>
</dbReference>
<reference evidence="2" key="1">
    <citation type="submission" date="2020-02" db="EMBL/GenBank/DDBJ databases">
        <authorList>
            <person name="Scholz U."/>
            <person name="Mascher M."/>
            <person name="Fiebig A."/>
        </authorList>
    </citation>
    <scope>NUCLEOTIDE SEQUENCE</scope>
</reference>
<evidence type="ECO:0000313" key="2">
    <source>
        <dbReference type="EMBL" id="CAA7395036.1"/>
    </source>
</evidence>
<proteinExistence type="predicted"/>
<keyword evidence="3" id="KW-1185">Reference proteome</keyword>
<accession>A0A7I8KCN9</accession>
<evidence type="ECO:0000313" key="3">
    <source>
        <dbReference type="Proteomes" id="UP000663760"/>
    </source>
</evidence>
<dbReference type="AlphaFoldDB" id="A0A7I8KCN9"/>
<dbReference type="EMBL" id="LR743591">
    <property type="protein sequence ID" value="CAA2619027.1"/>
    <property type="molecule type" value="Genomic_DNA"/>
</dbReference>
<protein>
    <submittedName>
        <fullName evidence="2">Uncharacterized protein</fullName>
    </submittedName>
</protein>
<gene>
    <name evidence="1" type="ORF">SI7747_04005194</name>
    <name evidence="2" type="ORF">SI8410_04005697</name>
</gene>
<evidence type="ECO:0000313" key="1">
    <source>
        <dbReference type="EMBL" id="CAA2619027.1"/>
    </source>
</evidence>
<sequence>MIRYIFQLLIYYYFHDFTN</sequence>